<evidence type="ECO:0000313" key="2">
    <source>
        <dbReference type="EMBL" id="KAJ8356378.1"/>
    </source>
</evidence>
<dbReference type="Proteomes" id="UP001152622">
    <property type="component" value="Chromosome 6"/>
</dbReference>
<comment type="caution">
    <text evidence="2">The sequence shown here is derived from an EMBL/GenBank/DDBJ whole genome shotgun (WGS) entry which is preliminary data.</text>
</comment>
<dbReference type="EMBL" id="JAINUF010000006">
    <property type="protein sequence ID" value="KAJ8356378.1"/>
    <property type="molecule type" value="Genomic_DNA"/>
</dbReference>
<evidence type="ECO:0000313" key="3">
    <source>
        <dbReference type="Proteomes" id="UP001152622"/>
    </source>
</evidence>
<gene>
    <name evidence="2" type="ORF">SKAU_G00191720</name>
</gene>
<dbReference type="AlphaFoldDB" id="A0A9Q1IXC4"/>
<protein>
    <submittedName>
        <fullName evidence="2">Uncharacterized protein</fullName>
    </submittedName>
</protein>
<organism evidence="2 3">
    <name type="scientific">Synaphobranchus kaupii</name>
    <name type="common">Kaup's arrowtooth eel</name>
    <dbReference type="NCBI Taxonomy" id="118154"/>
    <lineage>
        <taxon>Eukaryota</taxon>
        <taxon>Metazoa</taxon>
        <taxon>Chordata</taxon>
        <taxon>Craniata</taxon>
        <taxon>Vertebrata</taxon>
        <taxon>Euteleostomi</taxon>
        <taxon>Actinopterygii</taxon>
        <taxon>Neopterygii</taxon>
        <taxon>Teleostei</taxon>
        <taxon>Anguilliformes</taxon>
        <taxon>Synaphobranchidae</taxon>
        <taxon>Synaphobranchus</taxon>
    </lineage>
</organism>
<name>A0A9Q1IXC4_SYNKA</name>
<proteinExistence type="predicted"/>
<feature type="region of interest" description="Disordered" evidence="1">
    <location>
        <begin position="153"/>
        <end position="187"/>
    </location>
</feature>
<evidence type="ECO:0000256" key="1">
    <source>
        <dbReference type="SAM" id="MobiDB-lite"/>
    </source>
</evidence>
<reference evidence="2" key="1">
    <citation type="journal article" date="2023" name="Science">
        <title>Genome structures resolve the early diversification of teleost fishes.</title>
        <authorList>
            <person name="Parey E."/>
            <person name="Louis A."/>
            <person name="Montfort J."/>
            <person name="Bouchez O."/>
            <person name="Roques C."/>
            <person name="Iampietro C."/>
            <person name="Lluch J."/>
            <person name="Castinel A."/>
            <person name="Donnadieu C."/>
            <person name="Desvignes T."/>
            <person name="Floi Bucao C."/>
            <person name="Jouanno E."/>
            <person name="Wen M."/>
            <person name="Mejri S."/>
            <person name="Dirks R."/>
            <person name="Jansen H."/>
            <person name="Henkel C."/>
            <person name="Chen W.J."/>
            <person name="Zahm M."/>
            <person name="Cabau C."/>
            <person name="Klopp C."/>
            <person name="Thompson A.W."/>
            <person name="Robinson-Rechavi M."/>
            <person name="Braasch I."/>
            <person name="Lecointre G."/>
            <person name="Bobe J."/>
            <person name="Postlethwait J.H."/>
            <person name="Berthelot C."/>
            <person name="Roest Crollius H."/>
            <person name="Guiguen Y."/>
        </authorList>
    </citation>
    <scope>NUCLEOTIDE SEQUENCE</scope>
    <source>
        <strain evidence="2">WJC10195</strain>
    </source>
</reference>
<sequence>MSLTSEASLPLTWACIPASEVFVGEVFREAVLAQNWEDKQSIKRSSLWQDSVCHALHVCCKSPLTSRAQECPRMLLESAWESSGLHGAEDCSASANVAGTTRPLAPGGVGGKLRAEDVCGERKPLLHFHREIRGTRLLARAREEMTNRRKIRLLASRHRSPRSAADAAPERRAAREQPTARNVRKLQ</sequence>
<accession>A0A9Q1IXC4</accession>
<keyword evidence="3" id="KW-1185">Reference proteome</keyword>